<dbReference type="InterPro" id="IPR035069">
    <property type="entry name" value="TTHA1013/TTHA0281-like"/>
</dbReference>
<organism evidence="1 2">
    <name type="scientific">Candidatus Scalindua rubra</name>
    <dbReference type="NCBI Taxonomy" id="1872076"/>
    <lineage>
        <taxon>Bacteria</taxon>
        <taxon>Pseudomonadati</taxon>
        <taxon>Planctomycetota</taxon>
        <taxon>Candidatus Brocadiia</taxon>
        <taxon>Candidatus Brocadiales</taxon>
        <taxon>Candidatus Scalinduaceae</taxon>
        <taxon>Candidatus Scalindua</taxon>
    </lineage>
</organism>
<dbReference type="Proteomes" id="UP000094056">
    <property type="component" value="Unassembled WGS sequence"/>
</dbReference>
<comment type="caution">
    <text evidence="1">The sequence shown here is derived from an EMBL/GenBank/DDBJ whole genome shotgun (WGS) entry which is preliminary data.</text>
</comment>
<accession>A0A1E3X8A8</accession>
<gene>
    <name evidence="1" type="ORF">SCARUB_03025</name>
</gene>
<dbReference type="SUPFAM" id="SSF143100">
    <property type="entry name" value="TTHA1013/TTHA0281-like"/>
    <property type="match status" value="1"/>
</dbReference>
<dbReference type="AlphaFoldDB" id="A0A1E3X8A8"/>
<evidence type="ECO:0000313" key="1">
    <source>
        <dbReference type="EMBL" id="ODS31848.1"/>
    </source>
</evidence>
<dbReference type="InterPro" id="IPR008651">
    <property type="entry name" value="Uncharacterised_HicB"/>
</dbReference>
<evidence type="ECO:0000313" key="2">
    <source>
        <dbReference type="Proteomes" id="UP000094056"/>
    </source>
</evidence>
<dbReference type="EMBL" id="MAYW01000091">
    <property type="protein sequence ID" value="ODS31848.1"/>
    <property type="molecule type" value="Genomic_DNA"/>
</dbReference>
<proteinExistence type="predicted"/>
<protein>
    <recommendedName>
        <fullName evidence="3">HicB family protein</fullName>
    </recommendedName>
</protein>
<dbReference type="GO" id="GO:0006355">
    <property type="term" value="P:regulation of DNA-templated transcription"/>
    <property type="evidence" value="ECO:0007669"/>
    <property type="project" value="InterPro"/>
</dbReference>
<name>A0A1E3X8A8_9BACT</name>
<dbReference type="InterPro" id="IPR010985">
    <property type="entry name" value="Ribbon_hlx_hlx"/>
</dbReference>
<sequence length="115" mass="13255">MKDMIHYKGYYGSVHYSDDDQVFFGKIEYIRSLVNYEGATVKNLRQAFKEAVDDYLKLCQNEGIEPDQSFRGSFNVRTGCDLHRKAALYAKEKGLNLNKVVTEALDQYLSHTKCT</sequence>
<evidence type="ECO:0008006" key="3">
    <source>
        <dbReference type="Google" id="ProtNLM"/>
    </source>
</evidence>
<dbReference type="SUPFAM" id="SSF47598">
    <property type="entry name" value="Ribbon-helix-helix"/>
    <property type="match status" value="1"/>
</dbReference>
<reference evidence="1 2" key="1">
    <citation type="submission" date="2016-07" db="EMBL/GenBank/DDBJ databases">
        <title>Draft genome of Scalindua rubra, obtained from a brine-seawater interface in the Red Sea, sheds light on salt adaptation in anammox bacteria.</title>
        <authorList>
            <person name="Speth D.R."/>
            <person name="Lagkouvardos I."/>
            <person name="Wang Y."/>
            <person name="Qian P.-Y."/>
            <person name="Dutilh B.E."/>
            <person name="Jetten M.S."/>
        </authorList>
    </citation>
    <scope>NUCLEOTIDE SEQUENCE [LARGE SCALE GENOMIC DNA]</scope>
    <source>
        <strain evidence="1">BSI-1</strain>
    </source>
</reference>
<dbReference type="Pfam" id="PF05534">
    <property type="entry name" value="HicB"/>
    <property type="match status" value="1"/>
</dbReference>